<evidence type="ECO:0000313" key="6">
    <source>
        <dbReference type="Proteomes" id="UP001318040"/>
    </source>
</evidence>
<dbReference type="Proteomes" id="UP001318040">
    <property type="component" value="Chromosome 55"/>
</dbReference>
<dbReference type="GO" id="GO:0005576">
    <property type="term" value="C:extracellular region"/>
    <property type="evidence" value="ECO:0007669"/>
    <property type="project" value="TreeGrafter"/>
</dbReference>
<dbReference type="AlphaFoldDB" id="A0AAJ7U9U5"/>
<gene>
    <name evidence="7" type="primary">NHLRC3</name>
</gene>
<dbReference type="GeneID" id="116954469"/>
<evidence type="ECO:0000256" key="2">
    <source>
        <dbReference type="ARBA" id="ARBA00022737"/>
    </source>
</evidence>
<evidence type="ECO:0000256" key="1">
    <source>
        <dbReference type="ARBA" id="ARBA00022729"/>
    </source>
</evidence>
<dbReference type="FunFam" id="2.120.10.30:FF:000043">
    <property type="entry name" value="NHL repeat containing 3"/>
    <property type="match status" value="1"/>
</dbReference>
<proteinExistence type="predicted"/>
<keyword evidence="1" id="KW-0732">Signal</keyword>
<dbReference type="CTD" id="387921"/>
<dbReference type="InterPro" id="IPR011042">
    <property type="entry name" value="6-blade_b-propeller_TolB-like"/>
</dbReference>
<accession>A0AAJ7U9U5</accession>
<feature type="repeat" description="NHL" evidence="5">
    <location>
        <begin position="202"/>
        <end position="241"/>
    </location>
</feature>
<evidence type="ECO:0000256" key="3">
    <source>
        <dbReference type="ARBA" id="ARBA00023180"/>
    </source>
</evidence>
<keyword evidence="3" id="KW-0325">Glycoprotein</keyword>
<name>A0AAJ7U9U5_PETMA</name>
<keyword evidence="2" id="KW-0677">Repeat</keyword>
<keyword evidence="6" id="KW-1185">Reference proteome</keyword>
<dbReference type="SUPFAM" id="SSF63829">
    <property type="entry name" value="Calcium-dependent phosphotriesterase"/>
    <property type="match status" value="1"/>
</dbReference>
<dbReference type="Gene3D" id="2.120.10.30">
    <property type="entry name" value="TolB, C-terminal domain"/>
    <property type="match status" value="1"/>
</dbReference>
<dbReference type="Pfam" id="PF01436">
    <property type="entry name" value="NHL"/>
    <property type="match status" value="1"/>
</dbReference>
<evidence type="ECO:0000256" key="5">
    <source>
        <dbReference type="PROSITE-ProRule" id="PRU00504"/>
    </source>
</evidence>
<dbReference type="PANTHER" id="PTHR10680:SF28">
    <property type="entry name" value="SMP-30_GLUCONOLACTONASE_LRE-LIKE REGION DOMAIN-CONTAINING PROTEIN"/>
    <property type="match status" value="1"/>
</dbReference>
<protein>
    <recommendedName>
        <fullName evidence="4">NHL repeat-containing protein 3</fullName>
    </recommendedName>
</protein>
<dbReference type="RefSeq" id="XP_032830898.1">
    <property type="nucleotide sequence ID" value="XM_032975007.1"/>
</dbReference>
<evidence type="ECO:0000256" key="4">
    <source>
        <dbReference type="ARBA" id="ARBA00071346"/>
    </source>
</evidence>
<sequence length="337" mass="36931">MRKCMTLTMSLTLVGILVVLKMSLLLRHREAWSYHLSGEGFLYKLDPTWPHYPEHFSGQVFATAVDGATGRVYVAQRGDNVPKMLVFSESGSFLGSWNSSALEMPHGIFFLQSANNSNIWVTDVGTGEWGHSIKRFSPDGNLLEVLGTPGKAGASFTPLQFDQPAEVIVGPRGEMYVADGDGGLNNRVFKLQSDRTLEWVHGEKGSGKAQFYIPHSLCLDSFGRLWVADRGNKRIQVFDAATGEWLGEWTSCFTDDGPYSVRLTQDGLYLVVAQLNVGRLLLLHMPSVGLPGTCRVAASLQMGPETRPHLVSVSPATGAIYLAEIGAEQAQKFVPIR</sequence>
<dbReference type="PROSITE" id="PS51125">
    <property type="entry name" value="NHL"/>
    <property type="match status" value="1"/>
</dbReference>
<organism evidence="6 7">
    <name type="scientific">Petromyzon marinus</name>
    <name type="common">Sea lamprey</name>
    <dbReference type="NCBI Taxonomy" id="7757"/>
    <lineage>
        <taxon>Eukaryota</taxon>
        <taxon>Metazoa</taxon>
        <taxon>Chordata</taxon>
        <taxon>Craniata</taxon>
        <taxon>Vertebrata</taxon>
        <taxon>Cyclostomata</taxon>
        <taxon>Hyperoartia</taxon>
        <taxon>Petromyzontiformes</taxon>
        <taxon>Petromyzontidae</taxon>
        <taxon>Petromyzon</taxon>
    </lineage>
</organism>
<reference evidence="7" key="1">
    <citation type="submission" date="2025-08" db="UniProtKB">
        <authorList>
            <consortium name="RefSeq"/>
        </authorList>
    </citation>
    <scope>IDENTIFICATION</scope>
    <source>
        <tissue evidence="7">Sperm</tissue>
    </source>
</reference>
<evidence type="ECO:0000313" key="7">
    <source>
        <dbReference type="RefSeq" id="XP_032830898.1"/>
    </source>
</evidence>
<dbReference type="KEGG" id="pmrn:116954469"/>
<dbReference type="PANTHER" id="PTHR10680">
    <property type="entry name" value="PEPTIDYL-GLYCINE ALPHA-AMIDATING MONOOXYGENASE"/>
    <property type="match status" value="1"/>
</dbReference>
<dbReference type="InterPro" id="IPR001258">
    <property type="entry name" value="NHL_repeat"/>
</dbReference>